<keyword evidence="2" id="KW-0479">Metal-binding</keyword>
<dbReference type="Pfam" id="PF14223">
    <property type="entry name" value="Retrotran_gag_2"/>
    <property type="match status" value="1"/>
</dbReference>
<dbReference type="Pfam" id="PF13976">
    <property type="entry name" value="gag_pre-integrs"/>
    <property type="match status" value="1"/>
</dbReference>
<dbReference type="SUPFAM" id="SSF57756">
    <property type="entry name" value="Retrovirus zinc finger-like domains"/>
    <property type="match status" value="1"/>
</dbReference>
<gene>
    <name evidence="9" type="ORF">QYE76_060467</name>
</gene>
<keyword evidence="3" id="KW-0064">Aspartyl protease</keyword>
<dbReference type="PROSITE" id="PS50158">
    <property type="entry name" value="ZF_CCHC"/>
    <property type="match status" value="1"/>
</dbReference>
<evidence type="ECO:0000313" key="9">
    <source>
        <dbReference type="EMBL" id="KAK1642662.1"/>
    </source>
</evidence>
<evidence type="ECO:0000256" key="4">
    <source>
        <dbReference type="ARBA" id="ARBA00022801"/>
    </source>
</evidence>
<dbReference type="InterPro" id="IPR057670">
    <property type="entry name" value="SH3_retrovirus"/>
</dbReference>
<dbReference type="Gene3D" id="3.30.420.10">
    <property type="entry name" value="Ribonuclease H-like superfamily/Ribonuclease H"/>
    <property type="match status" value="1"/>
</dbReference>
<keyword evidence="4" id="KW-0378">Hydrolase</keyword>
<dbReference type="GO" id="GO:0004190">
    <property type="term" value="F:aspartic-type endopeptidase activity"/>
    <property type="evidence" value="ECO:0007669"/>
    <property type="project" value="UniProtKB-KW"/>
</dbReference>
<feature type="region of interest" description="Disordered" evidence="6">
    <location>
        <begin position="558"/>
        <end position="597"/>
    </location>
</feature>
<evidence type="ECO:0000259" key="7">
    <source>
        <dbReference type="PROSITE" id="PS50158"/>
    </source>
</evidence>
<dbReference type="SMART" id="SM00256">
    <property type="entry name" value="FBOX"/>
    <property type="match status" value="1"/>
</dbReference>
<dbReference type="Pfam" id="PF13961">
    <property type="entry name" value="DUF4219"/>
    <property type="match status" value="1"/>
</dbReference>
<dbReference type="InterPro" id="IPR025724">
    <property type="entry name" value="GAG-pre-integrase_dom"/>
</dbReference>
<feature type="region of interest" description="Disordered" evidence="6">
    <location>
        <begin position="30"/>
        <end position="54"/>
    </location>
</feature>
<evidence type="ECO:0000256" key="3">
    <source>
        <dbReference type="ARBA" id="ARBA00022750"/>
    </source>
</evidence>
<feature type="compositionally biased region" description="Low complexity" evidence="6">
    <location>
        <begin position="1158"/>
        <end position="1174"/>
    </location>
</feature>
<dbReference type="InterPro" id="IPR039537">
    <property type="entry name" value="Retrotran_Ty1/copia-like"/>
</dbReference>
<dbReference type="Pfam" id="PF12937">
    <property type="entry name" value="F-box-like"/>
    <property type="match status" value="1"/>
</dbReference>
<protein>
    <submittedName>
        <fullName evidence="9">Uncharacterized protein</fullName>
    </submittedName>
</protein>
<dbReference type="Gene3D" id="4.10.60.10">
    <property type="entry name" value="Zinc finger, CCHC-type"/>
    <property type="match status" value="1"/>
</dbReference>
<feature type="domain" description="CCHC-type" evidence="7">
    <location>
        <begin position="602"/>
        <end position="617"/>
    </location>
</feature>
<accession>A0AAD8W6K0</accession>
<dbReference type="InterPro" id="IPR036047">
    <property type="entry name" value="F-box-like_dom_sf"/>
</dbReference>
<organism evidence="9 10">
    <name type="scientific">Lolium multiflorum</name>
    <name type="common">Italian ryegrass</name>
    <name type="synonym">Lolium perenne subsp. multiflorum</name>
    <dbReference type="NCBI Taxonomy" id="4521"/>
    <lineage>
        <taxon>Eukaryota</taxon>
        <taxon>Viridiplantae</taxon>
        <taxon>Streptophyta</taxon>
        <taxon>Embryophyta</taxon>
        <taxon>Tracheophyta</taxon>
        <taxon>Spermatophyta</taxon>
        <taxon>Magnoliopsida</taxon>
        <taxon>Liliopsida</taxon>
        <taxon>Poales</taxon>
        <taxon>Poaceae</taxon>
        <taxon>BOP clade</taxon>
        <taxon>Pooideae</taxon>
        <taxon>Poodae</taxon>
        <taxon>Poeae</taxon>
        <taxon>Poeae Chloroplast Group 2 (Poeae type)</taxon>
        <taxon>Loliodinae</taxon>
        <taxon>Loliinae</taxon>
        <taxon>Lolium</taxon>
    </lineage>
</organism>
<sequence length="1903" mass="210207">MEANGGGGGLPNGVGGHALANGVGDHALANGVGDHAPADHALANGEGDHAPAHHALANGAGQANQALANGALANHALPNGALANGALENGGAHVLANGVVPAQAVATADVLYQVFLRLPAQEIARCRRICRLWRDITDTFDFRRDHQRHRCRTLMPLVFYQEPGARWHLRAVDTLDDAPLPRPVFRFPLHNEPLMIHGSCAGILLLSFGNRFYACNPCTRRWARLPPLHVNHRIIGFYATGVYDDEAGTECYVLYDDGPENDCVYWIFRVDAYAETSSDEKLERVRSIHNDIRYQSEMSKSPSTIEKSKEVAAEGSGSKPPPAQRRRPSTSPAPRRGRSPSRRGGGEIVVRERVVRESSGNANYPTLTRSNYAEWAMVMRVQLQAARLWDVIEYGADDEQDDRAALAALLRAVPPELVRTLAMKDCAKTAWETIKTMRLGCERVREAKAQTRRREFEELRFKPGESIEEFSIRLTAIVNDLELLGDPQDEYRAVLKFLRVVPKKFRPMVMAIEQTVKLRDLTIEDLTGRLTTAEEGYELDDVTDGVGSKLLLTEEEWAARQQRGHGPPSTGQKQNAKAKPQQGGSGTNGGGGNGAPRRAGNCRYCGKAGHWAKECRKAQRDRERKGEAAHVAEEQVDAPALLLAAIEGASDAPGATAEHDTTLVTVVGEQAVHLNEEKVVPVPAAAGVWYMDTGASSHMTGSKDAFVTLDEAVTGSVRFGDGSLVQIGGKGNVLFRCTDGNQRVLAGVFFIPKLKTNIVSLGQLDENGCKSVIEEGYLRVYDQQRRLLVRVKRAANRLYVLNLNIAAPVCLLARVDDPAWLWHSRLGHLHFRAVNTMSKRGMVRGMPQLDHIDEICDGCTIGKQHRLAFPQATKHRSEHALDLVHTDLCGPIKPATAAGNQYFLLVVDDCSRYMWLELLKTKDEAFSKFRKVQALAEAKQHCQLRAFRSDRGGEFNSNEIIQWCSKEGIQHFTTAPYSPQQNGVVERRNQTVVEMARCMLKSMAMPAMFWGEAVKCAVYILNRAPTRSLNGVTPYEAWNRRKPTVEHLRTFGCVAHMKKTGPGLTKLSDRSLLTVFVGYEEGSKAYRVYDPVGARLYVTRDVVFEERRPWSWEPEQNSSTPSTFSVVYVTEAGASLTDDGSESSGNTSPGSLPPPSRGTPSTTPATTPLSTPATSPSPTPLPTVQWCTPPSRDSALDAADEGNEVHRYRRVANIYDTTAPDVEPDESDEPDDEIVDTQVLGLVAAEEPASVEEALQTPEWRRAMEEEMSCIADNKTWTRTVLPAGHRAIGLKWVFKLKKDPDGNVVKYKARLVVKGYAQRQGVDFDEVYAPVARMETVRILLALAAHGGWEVHHMDVKSAFLNGELAEEVYVQQPPGFVVEEDRHAVLKLSKALYGLRQAPRAWYAKLDSSLVDLGFTRSPVEHAVYRRGNDKEYLLVGVYVDDLIITGTCVEEIMSFKAEMHRLFKMSDLGLLSYYLGIEVRQEHGEITVCQRAYAEKILERAGMAGCNACHTPMEARLKLKKEDGAQKVDATEFRSVIGCLRYMKGVGSPELVGYTDSDHAGDVSDRKSTSGVVFFLGGSTISWTSQKQKVVAMSSCEAEYIAAGAGACQGVWLSNLIADLTGKSREKFKLYVDNKSAIALCKNPVHHDRTKHIDIKFHKIRQCIEEGKLDVYHVRTDAQLADALTKALGRTRFIEMRVKLEVVSVQRVRSIHNDTVAGEGVVLDLVLANGIAPSYLIPPVHFRDYLCWLPRSTQGTSGILIFNTAAESFRLTPPPSFQVDGELFPVGVGGSQLFVLHEHLAMTVISPTGTVDVWVRDDTTGLWSRPYRIGVSVDAVVNQGVFAVARDRSDLMQCPRILHTGEWFFISMHTIQESLLLHPDILPLQDTDAVDGDPPFFHNQ</sequence>
<evidence type="ECO:0000313" key="10">
    <source>
        <dbReference type="Proteomes" id="UP001231189"/>
    </source>
</evidence>
<feature type="domain" description="Integrase catalytic" evidence="8">
    <location>
        <begin position="866"/>
        <end position="1042"/>
    </location>
</feature>
<keyword evidence="10" id="KW-1185">Reference proteome</keyword>
<evidence type="ECO:0000256" key="6">
    <source>
        <dbReference type="SAM" id="MobiDB-lite"/>
    </source>
</evidence>
<feature type="compositionally biased region" description="Gly residues" evidence="6">
    <location>
        <begin position="583"/>
        <end position="594"/>
    </location>
</feature>
<dbReference type="GO" id="GO:0006508">
    <property type="term" value="P:proteolysis"/>
    <property type="evidence" value="ECO:0007669"/>
    <property type="project" value="UniProtKB-KW"/>
</dbReference>
<dbReference type="EMBL" id="JAUUTY010000004">
    <property type="protein sequence ID" value="KAK1642662.1"/>
    <property type="molecule type" value="Genomic_DNA"/>
</dbReference>
<dbReference type="SUPFAM" id="SSF56672">
    <property type="entry name" value="DNA/RNA polymerases"/>
    <property type="match status" value="1"/>
</dbReference>
<feature type="compositionally biased region" description="Polar residues" evidence="6">
    <location>
        <begin position="296"/>
        <end position="305"/>
    </location>
</feature>
<feature type="region of interest" description="Disordered" evidence="6">
    <location>
        <begin position="296"/>
        <end position="347"/>
    </location>
</feature>
<reference evidence="9" key="1">
    <citation type="submission" date="2023-07" db="EMBL/GenBank/DDBJ databases">
        <title>A chromosome-level genome assembly of Lolium multiflorum.</title>
        <authorList>
            <person name="Chen Y."/>
            <person name="Copetti D."/>
            <person name="Kolliker R."/>
            <person name="Studer B."/>
        </authorList>
    </citation>
    <scope>NUCLEOTIDE SEQUENCE</scope>
    <source>
        <strain evidence="9">02402/16</strain>
        <tissue evidence="9">Leaf</tissue>
    </source>
</reference>
<dbReference type="InterPro" id="IPR001810">
    <property type="entry name" value="F-box_dom"/>
</dbReference>
<dbReference type="GO" id="GO:0008270">
    <property type="term" value="F:zinc ion binding"/>
    <property type="evidence" value="ECO:0007669"/>
    <property type="project" value="UniProtKB-KW"/>
</dbReference>
<dbReference type="InterPro" id="IPR036397">
    <property type="entry name" value="RNaseH_sf"/>
</dbReference>
<dbReference type="Pfam" id="PF07727">
    <property type="entry name" value="RVT_2"/>
    <property type="match status" value="1"/>
</dbReference>
<dbReference type="GO" id="GO:0003676">
    <property type="term" value="F:nucleic acid binding"/>
    <property type="evidence" value="ECO:0007669"/>
    <property type="project" value="InterPro"/>
</dbReference>
<dbReference type="GO" id="GO:0015074">
    <property type="term" value="P:DNA integration"/>
    <property type="evidence" value="ECO:0007669"/>
    <property type="project" value="InterPro"/>
</dbReference>
<dbReference type="PROSITE" id="PS50994">
    <property type="entry name" value="INTEGRASE"/>
    <property type="match status" value="1"/>
</dbReference>
<dbReference type="InterPro" id="IPR043502">
    <property type="entry name" value="DNA/RNA_pol_sf"/>
</dbReference>
<dbReference type="PANTHER" id="PTHR42648">
    <property type="entry name" value="TRANSPOSASE, PUTATIVE-RELATED"/>
    <property type="match status" value="1"/>
</dbReference>
<dbReference type="Gene3D" id="1.20.1280.50">
    <property type="match status" value="1"/>
</dbReference>
<dbReference type="InterPro" id="IPR013103">
    <property type="entry name" value="RVT_2"/>
</dbReference>
<keyword evidence="5" id="KW-0862">Zinc</keyword>
<dbReference type="InterPro" id="IPR054722">
    <property type="entry name" value="PolX-like_BBD"/>
</dbReference>
<keyword evidence="1" id="KW-0645">Protease</keyword>
<evidence type="ECO:0000256" key="2">
    <source>
        <dbReference type="ARBA" id="ARBA00022723"/>
    </source>
</evidence>
<dbReference type="SMART" id="SM00343">
    <property type="entry name" value="ZnF_C2HC"/>
    <property type="match status" value="1"/>
</dbReference>
<dbReference type="SUPFAM" id="SSF81383">
    <property type="entry name" value="F-box domain"/>
    <property type="match status" value="1"/>
</dbReference>
<dbReference type="InterPro" id="IPR001878">
    <property type="entry name" value="Znf_CCHC"/>
</dbReference>
<dbReference type="InterPro" id="IPR036875">
    <property type="entry name" value="Znf_CCHC_sf"/>
</dbReference>
<dbReference type="Pfam" id="PF25597">
    <property type="entry name" value="SH3_retrovirus"/>
    <property type="match status" value="1"/>
</dbReference>
<comment type="caution">
    <text evidence="9">The sequence shown here is derived from an EMBL/GenBank/DDBJ whole genome shotgun (WGS) entry which is preliminary data.</text>
</comment>
<dbReference type="Pfam" id="PF00098">
    <property type="entry name" value="zf-CCHC"/>
    <property type="match status" value="1"/>
</dbReference>
<keyword evidence="5" id="KW-0863">Zinc-finger</keyword>
<dbReference type="InterPro" id="IPR001584">
    <property type="entry name" value="Integrase_cat-core"/>
</dbReference>
<evidence type="ECO:0000259" key="8">
    <source>
        <dbReference type="PROSITE" id="PS50994"/>
    </source>
</evidence>
<dbReference type="InterPro" id="IPR012337">
    <property type="entry name" value="RNaseH-like_sf"/>
</dbReference>
<dbReference type="PANTHER" id="PTHR42648:SF25">
    <property type="entry name" value="RNA-DIRECTED DNA POLYMERASE"/>
    <property type="match status" value="1"/>
</dbReference>
<dbReference type="CDD" id="cd09272">
    <property type="entry name" value="RNase_HI_RT_Ty1"/>
    <property type="match status" value="1"/>
</dbReference>
<dbReference type="Pfam" id="PF00665">
    <property type="entry name" value="rve"/>
    <property type="match status" value="1"/>
</dbReference>
<dbReference type="Pfam" id="PF22936">
    <property type="entry name" value="Pol_BBD"/>
    <property type="match status" value="1"/>
</dbReference>
<feature type="region of interest" description="Disordered" evidence="6">
    <location>
        <begin position="1136"/>
        <end position="1202"/>
    </location>
</feature>
<dbReference type="InterPro" id="IPR025314">
    <property type="entry name" value="DUF4219"/>
</dbReference>
<dbReference type="SUPFAM" id="SSF53098">
    <property type="entry name" value="Ribonuclease H-like"/>
    <property type="match status" value="1"/>
</dbReference>
<proteinExistence type="predicted"/>
<evidence type="ECO:0000256" key="1">
    <source>
        <dbReference type="ARBA" id="ARBA00022670"/>
    </source>
</evidence>
<evidence type="ECO:0000256" key="5">
    <source>
        <dbReference type="PROSITE-ProRule" id="PRU00047"/>
    </source>
</evidence>
<name>A0AAD8W6K0_LOLMU</name>
<dbReference type="Proteomes" id="UP001231189">
    <property type="component" value="Unassembled WGS sequence"/>
</dbReference>